<sequence>MLHVYHVLKLVTVILFIEVAGERPRISESALERDQDVSAGTNDLRSFARPQPPFSHGISNAIRIRLQGIRVQGKERCPQWPALRSVLAKLGIKNPTPRLTRVKWSGCDVKAIRLSGHKAINGTLDHEIGKLKALCELNLGDTEVAGDVRHLKGLSKLQKLYLYNTNVGGDLASLQNLTQLELLSLLKTNCAGELASLQSLTQLWLLNLGNTHIAGDLASLQRLTQLWSLHLPNTHVSGDLASLQGLTKLGQLDLHNTNVAGDLASLQRLTKLLELFLHDNNVAGDLASLQGLTLLQSLSLYNTKVAGDLSSMQRLTQLQGLYLDNTDVVGDLVSLQGLTQVNNLDLRNTSVAGDLTALLPWNHVTDINLEQTQVTGRLGSEWRGRWSKLRSLKLSGSQVEFLPWPGELVQLQSSVWTPLHAQFSARAILPQLNLLQLNGCPLNGDVSELLQPLCGSPALATIEAAGCRLSGTLTNLRPEDVVVDGVLFSKWRPLLGKSLKVLNLATNNITEIKGIPASLQVLILAENSALNFADGVLKEALATGTFLDLQNVALSNTTEAAELLREGFIVKTEQVSSMSTEGGYRCHSILSTSLQVSPEKFLPQELCRCSAGFEGTGAHCRKCGPNTFSEGNGSKCTPCPEGTIAGEGEATCKCTSGGKFSPDQSPACQCHAEHGLTNLRGAGNETETCAPCHDTHLRCPVSGMLLTSAPPEIGFARLRNNDTAALRCLPPWDTRCNSTDSNGSTHFGCASGYGGVLCSDCEARHYLTKGICEPCPTGDFTQQIWSMAAVAGGIGLLAVMVLTYVWSRFWGANSTAEMPSEAAPFSAVGAFKDQMKQVAPMLLQTCQLWAVLAALKSKGGHGSSDSWEIPFIEASQLSVDSLEGAVNLQCALNDGAAVRLASALAAPVAPIAVLLCCLAMEICCHGFGVASALKALTLFYVGGASAASKLLRCQEVDGEKGSLPPEFAFRKSVPHLLCHDSSMTYLDAIGYSSIVFYGVVVPLCLAYLYARQHLALLPGKATAPIAVEDGDQWDIQLSDLQRQKSFERQENLPVNGEVARIKRLLAASAAHIAVKMHGRAHVTLKDGVVVATPSSGDTCGTSSERVPVDSRGSEADWPLANISSFVEAMGNKSRDLSEALMDRCLLEEAEASERALAGAKQILFKYSRCQSFYLEIIQKLVAVGLVSVVNSDDGLQLCMAFTLLMAAATGMAQPYFHPQANSVQCCSFACLALAAVGFSYEFTWLSRGSLAVPFLLSAGLALRPDSTESLAVRIWRQMGKEIPKLQDGKPLEVLVAALHRWMVGSLAQQRPLQWATGGTAAQRSEQQDDPSYNLFWESAPTAHAFPDDEEREEVERSFCWTLHIRVPGG</sequence>
<feature type="transmembrane region" description="Helical" evidence="1">
    <location>
        <begin position="784"/>
        <end position="806"/>
    </location>
</feature>
<proteinExistence type="predicted"/>
<keyword evidence="1" id="KW-0812">Transmembrane</keyword>
<dbReference type="Gene3D" id="3.80.10.10">
    <property type="entry name" value="Ribonuclease Inhibitor"/>
    <property type="match status" value="2"/>
</dbReference>
<feature type="signal peptide" evidence="2">
    <location>
        <begin position="1"/>
        <end position="21"/>
    </location>
</feature>
<accession>A0ABP0L9F2</accession>
<dbReference type="InterPro" id="IPR032675">
    <property type="entry name" value="LRR_dom_sf"/>
</dbReference>
<keyword evidence="2" id="KW-0732">Signal</keyword>
<dbReference type="PANTHER" id="PTHR46662">
    <property type="entry name" value="DI-GLUCOSE BINDING PROTEIN WITH LEUCINE-RICH REPEAT DOMAIN-CONTAINING PROTEIN"/>
    <property type="match status" value="1"/>
</dbReference>
<dbReference type="SUPFAM" id="SSF52058">
    <property type="entry name" value="L domain-like"/>
    <property type="match status" value="1"/>
</dbReference>
<dbReference type="Proteomes" id="UP001642464">
    <property type="component" value="Unassembled WGS sequence"/>
</dbReference>
<evidence type="ECO:0000313" key="4">
    <source>
        <dbReference type="Proteomes" id="UP001642464"/>
    </source>
</evidence>
<keyword evidence="1" id="KW-0472">Membrane</keyword>
<evidence type="ECO:0000256" key="2">
    <source>
        <dbReference type="SAM" id="SignalP"/>
    </source>
</evidence>
<dbReference type="PROSITE" id="PS51450">
    <property type="entry name" value="LRR"/>
    <property type="match status" value="1"/>
</dbReference>
<reference evidence="3 4" key="1">
    <citation type="submission" date="2024-02" db="EMBL/GenBank/DDBJ databases">
        <authorList>
            <person name="Chen Y."/>
            <person name="Shah S."/>
            <person name="Dougan E. K."/>
            <person name="Thang M."/>
            <person name="Chan C."/>
        </authorList>
    </citation>
    <scope>NUCLEOTIDE SEQUENCE [LARGE SCALE GENOMIC DNA]</scope>
</reference>
<keyword evidence="1" id="KW-1133">Transmembrane helix</keyword>
<evidence type="ECO:0000313" key="3">
    <source>
        <dbReference type="EMBL" id="CAK9035745.1"/>
    </source>
</evidence>
<feature type="transmembrane region" description="Helical" evidence="1">
    <location>
        <begin position="989"/>
        <end position="1010"/>
    </location>
</feature>
<comment type="caution">
    <text evidence="3">The sequence shown here is derived from an EMBL/GenBank/DDBJ whole genome shotgun (WGS) entry which is preliminary data.</text>
</comment>
<dbReference type="EMBL" id="CAXAMM010015202">
    <property type="protein sequence ID" value="CAK9035745.1"/>
    <property type="molecule type" value="Genomic_DNA"/>
</dbReference>
<dbReference type="InterPro" id="IPR001611">
    <property type="entry name" value="Leu-rich_rpt"/>
</dbReference>
<name>A0ABP0L9F2_9DINO</name>
<evidence type="ECO:0000256" key="1">
    <source>
        <dbReference type="SAM" id="Phobius"/>
    </source>
</evidence>
<gene>
    <name evidence="3" type="ORF">SCF082_LOCUS21433</name>
</gene>
<feature type="chain" id="PRO_5045785216" evidence="2">
    <location>
        <begin position="22"/>
        <end position="1369"/>
    </location>
</feature>
<protein>
    <submittedName>
        <fullName evidence="3">LRR receptor-like serine/threonine-protein kinase GSO1 (Protein GASSHO 1) (Protein SCHENGEN 3)</fullName>
    </submittedName>
</protein>
<organism evidence="3 4">
    <name type="scientific">Durusdinium trenchii</name>
    <dbReference type="NCBI Taxonomy" id="1381693"/>
    <lineage>
        <taxon>Eukaryota</taxon>
        <taxon>Sar</taxon>
        <taxon>Alveolata</taxon>
        <taxon>Dinophyceae</taxon>
        <taxon>Suessiales</taxon>
        <taxon>Symbiodiniaceae</taxon>
        <taxon>Durusdinium</taxon>
    </lineage>
</organism>
<keyword evidence="4" id="KW-1185">Reference proteome</keyword>
<dbReference type="PANTHER" id="PTHR46662:SF104">
    <property type="entry name" value="GPI-ANCHORED ADHESIN-LIKE PROTEIN PGA55-RELATED"/>
    <property type="match status" value="1"/>
</dbReference>